<dbReference type="Proteomes" id="UP000005627">
    <property type="component" value="Chromosome 2"/>
</dbReference>
<dbReference type="KEGG" id="tdl:TDEL_0B02960"/>
<sequence length="72" mass="8085">MEQEPQGLGEEEKSRANELGAKSIFYDPDWNRTGEAPPGFKNIPYNPATFTRKNETIERHLAGLGNIPRPTT</sequence>
<dbReference type="OrthoDB" id="4041945at2759"/>
<dbReference type="Pfam" id="PF12622">
    <property type="entry name" value="NpwBP"/>
    <property type="match status" value="1"/>
</dbReference>
<dbReference type="RefSeq" id="XP_003679636.1">
    <property type="nucleotide sequence ID" value="XM_003679588.1"/>
</dbReference>
<feature type="region of interest" description="Disordered" evidence="1">
    <location>
        <begin position="1"/>
        <end position="20"/>
    </location>
</feature>
<organism evidence="2 3">
    <name type="scientific">Torulaspora delbrueckii</name>
    <name type="common">Yeast</name>
    <name type="synonym">Candida colliculosa</name>
    <dbReference type="NCBI Taxonomy" id="4950"/>
    <lineage>
        <taxon>Eukaryota</taxon>
        <taxon>Fungi</taxon>
        <taxon>Dikarya</taxon>
        <taxon>Ascomycota</taxon>
        <taxon>Saccharomycotina</taxon>
        <taxon>Saccharomycetes</taxon>
        <taxon>Saccharomycetales</taxon>
        <taxon>Saccharomycetaceae</taxon>
        <taxon>Torulaspora</taxon>
    </lineage>
</organism>
<feature type="region of interest" description="Disordered" evidence="1">
    <location>
        <begin position="26"/>
        <end position="47"/>
    </location>
</feature>
<dbReference type="InParanoid" id="G8ZP81"/>
<proteinExistence type="predicted"/>
<dbReference type="GeneID" id="11504425"/>
<dbReference type="HOGENOM" id="CLU_180207_0_0_1"/>
<keyword evidence="3" id="KW-1185">Reference proteome</keyword>
<dbReference type="eggNOG" id="ENOG502SDQZ">
    <property type="taxonomic scope" value="Eukaryota"/>
</dbReference>
<dbReference type="EMBL" id="HE616743">
    <property type="protein sequence ID" value="CCE90425.1"/>
    <property type="molecule type" value="Genomic_DNA"/>
</dbReference>
<evidence type="ECO:0000313" key="2">
    <source>
        <dbReference type="EMBL" id="CCE90425.1"/>
    </source>
</evidence>
<evidence type="ECO:0000313" key="3">
    <source>
        <dbReference type="Proteomes" id="UP000005627"/>
    </source>
</evidence>
<accession>G8ZP81</accession>
<evidence type="ECO:0000256" key="1">
    <source>
        <dbReference type="SAM" id="MobiDB-lite"/>
    </source>
</evidence>
<protein>
    <submittedName>
        <fullName evidence="2">Uncharacterized protein</fullName>
    </submittedName>
</protein>
<dbReference type="AlphaFoldDB" id="G8ZP81"/>
<gene>
    <name evidence="2" type="primary">TDEL0B02960</name>
    <name evidence="2" type="ORF">TDEL_0B02960</name>
</gene>
<reference evidence="2 3" key="1">
    <citation type="journal article" date="2011" name="Proc. Natl. Acad. Sci. U.S.A.">
        <title>Evolutionary erosion of yeast sex chromosomes by mating-type switching accidents.</title>
        <authorList>
            <person name="Gordon J.L."/>
            <person name="Armisen D."/>
            <person name="Proux-Wera E."/>
            <person name="Oheigeartaigh S.S."/>
            <person name="Byrne K.P."/>
            <person name="Wolfe K.H."/>
        </authorList>
    </citation>
    <scope>NUCLEOTIDE SEQUENCE [LARGE SCALE GENOMIC DNA]</scope>
    <source>
        <strain evidence="3">ATCC 10662 / CBS 1146 / NBRC 0425 / NCYC 2629 / NRRL Y-866</strain>
    </source>
</reference>
<name>G8ZP81_TORDE</name>